<dbReference type="STRING" id="301302.ERS852420_02674"/>
<accession>A0A0M6WYF8</accession>
<dbReference type="AlphaFoldDB" id="A0A0M6WYF8"/>
<evidence type="ECO:0000256" key="1">
    <source>
        <dbReference type="SAM" id="SignalP"/>
    </source>
</evidence>
<keyword evidence="1" id="KW-0732">Signal</keyword>
<gene>
    <name evidence="2" type="ORF">M72_16591</name>
</gene>
<sequence>MKALKKQQIVVILVLSAILSTFAAVTPVSAATLSAQQYLEKMDIAVRNLKSYDFTQTTDQKMTMEGQIIQNKTVVKQSVYNSPLKVKSVTDTTTVLAGMSSKNQAVAYLTKDADGLLWEYISSNGSGYQKTGILNYTNQIKGMDISMYSDAKIVKKKIKVNRINTVQISAQVKGSDVVKFLDQMGMSKEINAAAAVDYNTLPAIKVTCWIDKKTCRPVRTTADMKAFMNGYMSALYQKLGQDLKLVYSQAKVTVTYKNFNKAATFTIPKECR</sequence>
<proteinExistence type="predicted"/>
<dbReference type="Proteomes" id="UP000049979">
    <property type="component" value="Unassembled WGS sequence"/>
</dbReference>
<reference evidence="3" key="1">
    <citation type="submission" date="2015-05" db="EMBL/GenBank/DDBJ databases">
        <authorList>
            <consortium name="Pathogen Informatics"/>
        </authorList>
    </citation>
    <scope>NUCLEOTIDE SEQUENCE [LARGE SCALE GENOMIC DNA]</scope>
    <source>
        <strain evidence="3">M72</strain>
    </source>
</reference>
<dbReference type="OrthoDB" id="2076441at2"/>
<organism evidence="2 3">
    <name type="scientific">Roseburia faecis</name>
    <dbReference type="NCBI Taxonomy" id="301302"/>
    <lineage>
        <taxon>Bacteria</taxon>
        <taxon>Bacillati</taxon>
        <taxon>Bacillota</taxon>
        <taxon>Clostridia</taxon>
        <taxon>Lachnospirales</taxon>
        <taxon>Lachnospiraceae</taxon>
        <taxon>Roseburia</taxon>
    </lineage>
</organism>
<dbReference type="InterPro" id="IPR046720">
    <property type="entry name" value="DUF6612"/>
</dbReference>
<keyword evidence="3" id="KW-1185">Reference proteome</keyword>
<dbReference type="RefSeq" id="WP_055068792.1">
    <property type="nucleotide sequence ID" value="NZ_CP173697.1"/>
</dbReference>
<evidence type="ECO:0000313" key="2">
    <source>
        <dbReference type="EMBL" id="CRL42772.1"/>
    </source>
</evidence>
<protein>
    <submittedName>
        <fullName evidence="2">Uncharacterized protein</fullName>
    </submittedName>
</protein>
<evidence type="ECO:0000313" key="3">
    <source>
        <dbReference type="Proteomes" id="UP000049979"/>
    </source>
</evidence>
<dbReference type="Pfam" id="PF20316">
    <property type="entry name" value="DUF6612"/>
    <property type="match status" value="1"/>
</dbReference>
<dbReference type="EMBL" id="CVRR01000082">
    <property type="protein sequence ID" value="CRL42772.1"/>
    <property type="molecule type" value="Genomic_DNA"/>
</dbReference>
<dbReference type="Gene3D" id="2.50.20.20">
    <property type="match status" value="1"/>
</dbReference>
<name>A0A0M6WYF8_9FIRM</name>
<feature type="signal peptide" evidence="1">
    <location>
        <begin position="1"/>
        <end position="23"/>
    </location>
</feature>
<feature type="chain" id="PRO_5039485292" evidence="1">
    <location>
        <begin position="24"/>
        <end position="272"/>
    </location>
</feature>